<evidence type="ECO:0000259" key="1">
    <source>
        <dbReference type="PROSITE" id="PS51184"/>
    </source>
</evidence>
<dbReference type="SUPFAM" id="SSF51197">
    <property type="entry name" value="Clavaminate synthase-like"/>
    <property type="match status" value="1"/>
</dbReference>
<dbReference type="Pfam" id="PF13621">
    <property type="entry name" value="Cupin_8"/>
    <property type="match status" value="1"/>
</dbReference>
<accession>A0A7M6DQ78</accession>
<dbReference type="InterPro" id="IPR041667">
    <property type="entry name" value="Cupin_8"/>
</dbReference>
<dbReference type="OrthoDB" id="415358at2759"/>
<dbReference type="PROSITE" id="PS51184">
    <property type="entry name" value="JMJC"/>
    <property type="match status" value="1"/>
</dbReference>
<dbReference type="Gene3D" id="2.60.120.650">
    <property type="entry name" value="Cupin"/>
    <property type="match status" value="1"/>
</dbReference>
<keyword evidence="3" id="KW-1185">Reference proteome</keyword>
<dbReference type="GeneID" id="136820417"/>
<evidence type="ECO:0000313" key="2">
    <source>
        <dbReference type="EnsemblMetazoa" id="CLYHEMP021598.1"/>
    </source>
</evidence>
<dbReference type="PANTHER" id="PTHR12461:SF91">
    <property type="entry name" value="JMJC DOMAIN-CONTAINING PROTEIN"/>
    <property type="match status" value="1"/>
</dbReference>
<evidence type="ECO:0000313" key="3">
    <source>
        <dbReference type="Proteomes" id="UP000594262"/>
    </source>
</evidence>
<feature type="domain" description="JmjC" evidence="1">
    <location>
        <begin position="157"/>
        <end position="309"/>
    </location>
</feature>
<dbReference type="Proteomes" id="UP000594262">
    <property type="component" value="Unplaced"/>
</dbReference>
<protein>
    <recommendedName>
        <fullName evidence="1">JmjC domain-containing protein</fullName>
    </recommendedName>
</protein>
<organism evidence="2 3">
    <name type="scientific">Clytia hemisphaerica</name>
    <dbReference type="NCBI Taxonomy" id="252671"/>
    <lineage>
        <taxon>Eukaryota</taxon>
        <taxon>Metazoa</taxon>
        <taxon>Cnidaria</taxon>
        <taxon>Hydrozoa</taxon>
        <taxon>Hydroidolina</taxon>
        <taxon>Leptothecata</taxon>
        <taxon>Obeliida</taxon>
        <taxon>Clytiidae</taxon>
        <taxon>Clytia</taxon>
    </lineage>
</organism>
<name>A0A7M6DQ78_9CNID</name>
<dbReference type="AlphaFoldDB" id="A0A7M6DQ78"/>
<dbReference type="RefSeq" id="XP_066932702.1">
    <property type="nucleotide sequence ID" value="XM_067076601.1"/>
</dbReference>
<reference evidence="2" key="1">
    <citation type="submission" date="2021-01" db="UniProtKB">
        <authorList>
            <consortium name="EnsemblMetazoa"/>
        </authorList>
    </citation>
    <scope>IDENTIFICATION</scope>
</reference>
<proteinExistence type="predicted"/>
<sequence length="472" mass="55730">MLNMKMKIFPKLIIGITICFLMIGFGNLNQEFCPSLQSSRADINSDFSSQGMFLNGHLKPFGSHRPATKVEKLKYMISPEDFYMNFVIKHKPVLFKGVTKNWPAYTKWNDEYLRDHYGDNEMNMETKDDDKYDLPTSRTFKDFLNVYKDSNIYMVGEVLPEMREDIVLPHCLRCEEMDRFFFVSYYWHSNGKTMSTLHVDTDENLLCVVTGHKKVILVSPLYSHDLYANGARRMGVLDLNASAVDLERFPKVMNVPYYEASVEEGDCVYIPQMWWHQVYSRKERQQAVSLWWKSKPFWRKVKDQNPSLSGPMSNDEKGFSYADALIDYENWVQNVSESIVRIRCQEQDVRMSHYEWETDKDPNAPTTLGDGGDFEEEIFEKNRHLTPTEIREKLVLMEKDKQNERCDFDRTNLKNPCHYEEDKTPTETDYIRYVLDYCQHFEDRGCVMNKPQLMTKMSLNDLEEMKLKNKEL</sequence>
<dbReference type="InterPro" id="IPR003347">
    <property type="entry name" value="JmjC_dom"/>
</dbReference>
<dbReference type="EnsemblMetazoa" id="CLYHEMT021598.1">
    <property type="protein sequence ID" value="CLYHEMP021598.1"/>
    <property type="gene ID" value="CLYHEMG021598"/>
</dbReference>
<dbReference type="PANTHER" id="PTHR12461">
    <property type="entry name" value="HYPOXIA-INDUCIBLE FACTOR 1 ALPHA INHIBITOR-RELATED"/>
    <property type="match status" value="1"/>
</dbReference>